<protein>
    <submittedName>
        <fullName evidence="1">Uncharacterized protein</fullName>
    </submittedName>
</protein>
<reference evidence="1 2" key="1">
    <citation type="submission" date="2023-04" db="EMBL/GenBank/DDBJ databases">
        <title>Colletotrichum tabacum stain YC1 causing leaf anthracnose on Nicotiana tabacum(L.) cv.</title>
        <authorList>
            <person name="Ji Z."/>
            <person name="Wang M."/>
            <person name="Zhang J."/>
            <person name="Wang N."/>
            <person name="Zhou Z."/>
        </authorList>
    </citation>
    <scope>NUCLEOTIDE SEQUENCE [LARGE SCALE GENOMIC DNA]</scope>
    <source>
        <strain evidence="1 2">YC1</strain>
    </source>
</reference>
<dbReference type="AlphaFoldDB" id="A0AAV9SUB4"/>
<proteinExistence type="predicted"/>
<keyword evidence="2" id="KW-1185">Reference proteome</keyword>
<name>A0AAV9SUB4_9PEZI</name>
<organism evidence="1 2">
    <name type="scientific">Colletotrichum tabaci</name>
    <dbReference type="NCBI Taxonomy" id="1209068"/>
    <lineage>
        <taxon>Eukaryota</taxon>
        <taxon>Fungi</taxon>
        <taxon>Dikarya</taxon>
        <taxon>Ascomycota</taxon>
        <taxon>Pezizomycotina</taxon>
        <taxon>Sordariomycetes</taxon>
        <taxon>Hypocreomycetidae</taxon>
        <taxon>Glomerellales</taxon>
        <taxon>Glomerellaceae</taxon>
        <taxon>Colletotrichum</taxon>
        <taxon>Colletotrichum destructivum species complex</taxon>
    </lineage>
</organism>
<evidence type="ECO:0000313" key="2">
    <source>
        <dbReference type="Proteomes" id="UP001327957"/>
    </source>
</evidence>
<gene>
    <name evidence="1" type="ORF">QIS74_12577</name>
</gene>
<sequence>MAVMIHLFASAVAPTPVPQGKVVNRDPTCAFICAFTKPFFEDAICYEVKLDSSKWKTSFIDPKAGISKLKQTDNAIFASNRVK</sequence>
<accession>A0AAV9SUB4</accession>
<comment type="caution">
    <text evidence="1">The sequence shown here is derived from an EMBL/GenBank/DDBJ whole genome shotgun (WGS) entry which is preliminary data.</text>
</comment>
<evidence type="ECO:0000313" key="1">
    <source>
        <dbReference type="EMBL" id="KAK6207496.1"/>
    </source>
</evidence>
<dbReference type="EMBL" id="JASAOK010000053">
    <property type="protein sequence ID" value="KAK6207496.1"/>
    <property type="molecule type" value="Genomic_DNA"/>
</dbReference>
<dbReference type="Proteomes" id="UP001327957">
    <property type="component" value="Unassembled WGS sequence"/>
</dbReference>